<dbReference type="InterPro" id="IPR051198">
    <property type="entry name" value="BchE-like"/>
</dbReference>
<keyword evidence="11" id="KW-1185">Reference proteome</keyword>
<evidence type="ECO:0000256" key="6">
    <source>
        <dbReference type="ARBA" id="ARBA00023004"/>
    </source>
</evidence>
<gene>
    <name evidence="10" type="ORF">H8730_04180</name>
</gene>
<dbReference type="Pfam" id="PF04055">
    <property type="entry name" value="Radical_SAM"/>
    <property type="match status" value="1"/>
</dbReference>
<proteinExistence type="predicted"/>
<dbReference type="GO" id="GO:0046872">
    <property type="term" value="F:metal ion binding"/>
    <property type="evidence" value="ECO:0007669"/>
    <property type="project" value="UniProtKB-KW"/>
</dbReference>
<keyword evidence="3" id="KW-0808">Transferase</keyword>
<evidence type="ECO:0000259" key="9">
    <source>
        <dbReference type="PROSITE" id="PS51918"/>
    </source>
</evidence>
<organism evidence="10 11">
    <name type="scientific">Bianquea renquensis</name>
    <dbReference type="NCBI Taxonomy" id="2763661"/>
    <lineage>
        <taxon>Bacteria</taxon>
        <taxon>Bacillati</taxon>
        <taxon>Bacillota</taxon>
        <taxon>Clostridia</taxon>
        <taxon>Eubacteriales</taxon>
        <taxon>Bianqueaceae</taxon>
        <taxon>Bianquea</taxon>
    </lineage>
</organism>
<feature type="domain" description="B12-binding" evidence="8">
    <location>
        <begin position="25"/>
        <end position="150"/>
    </location>
</feature>
<feature type="domain" description="Radical SAM core" evidence="9">
    <location>
        <begin position="172"/>
        <end position="399"/>
    </location>
</feature>
<dbReference type="GO" id="GO:0003824">
    <property type="term" value="F:catalytic activity"/>
    <property type="evidence" value="ECO:0007669"/>
    <property type="project" value="InterPro"/>
</dbReference>
<dbReference type="InterPro" id="IPR006638">
    <property type="entry name" value="Elp3/MiaA/NifB-like_rSAM"/>
</dbReference>
<dbReference type="SFLD" id="SFLDG01123">
    <property type="entry name" value="methyltransferase_(Class_B)"/>
    <property type="match status" value="1"/>
</dbReference>
<dbReference type="PROSITE" id="PS51918">
    <property type="entry name" value="RADICAL_SAM"/>
    <property type="match status" value="1"/>
</dbReference>
<evidence type="ECO:0000313" key="11">
    <source>
        <dbReference type="Proteomes" id="UP000657006"/>
    </source>
</evidence>
<keyword evidence="5" id="KW-0479">Metal-binding</keyword>
<dbReference type="InterPro" id="IPR034466">
    <property type="entry name" value="Methyltransferase_Class_B"/>
</dbReference>
<evidence type="ECO:0000256" key="4">
    <source>
        <dbReference type="ARBA" id="ARBA00022691"/>
    </source>
</evidence>
<keyword evidence="7" id="KW-0411">Iron-sulfur</keyword>
<dbReference type="Gene3D" id="3.80.30.20">
    <property type="entry name" value="tm_1862 like domain"/>
    <property type="match status" value="1"/>
</dbReference>
<dbReference type="SUPFAM" id="SSF102114">
    <property type="entry name" value="Radical SAM enzymes"/>
    <property type="match status" value="1"/>
</dbReference>
<dbReference type="GO" id="GO:0005829">
    <property type="term" value="C:cytosol"/>
    <property type="evidence" value="ECO:0007669"/>
    <property type="project" value="TreeGrafter"/>
</dbReference>
<dbReference type="InterPro" id="IPR006158">
    <property type="entry name" value="Cobalamin-bd"/>
</dbReference>
<dbReference type="GO" id="GO:0031419">
    <property type="term" value="F:cobalamin binding"/>
    <property type="evidence" value="ECO:0007669"/>
    <property type="project" value="InterPro"/>
</dbReference>
<reference evidence="10" key="1">
    <citation type="submission" date="2020-08" db="EMBL/GenBank/DDBJ databases">
        <title>Genome public.</title>
        <authorList>
            <person name="Liu C."/>
            <person name="Sun Q."/>
        </authorList>
    </citation>
    <scope>NUCLEOTIDE SEQUENCE</scope>
    <source>
        <strain evidence="10">NSJ-32</strain>
    </source>
</reference>
<dbReference type="PROSITE" id="PS51332">
    <property type="entry name" value="B12_BINDING"/>
    <property type="match status" value="1"/>
</dbReference>
<evidence type="ECO:0000256" key="7">
    <source>
        <dbReference type="ARBA" id="ARBA00023014"/>
    </source>
</evidence>
<evidence type="ECO:0000259" key="8">
    <source>
        <dbReference type="PROSITE" id="PS51332"/>
    </source>
</evidence>
<protein>
    <submittedName>
        <fullName evidence="10">Radical SAM protein</fullName>
    </submittedName>
</protein>
<dbReference type="AlphaFoldDB" id="A0A926DSX6"/>
<dbReference type="PANTHER" id="PTHR43409">
    <property type="entry name" value="ANAEROBIC MAGNESIUM-PROTOPORPHYRIN IX MONOMETHYL ESTER CYCLASE-RELATED"/>
    <property type="match status" value="1"/>
</dbReference>
<dbReference type="Proteomes" id="UP000657006">
    <property type="component" value="Unassembled WGS sequence"/>
</dbReference>
<evidence type="ECO:0000256" key="2">
    <source>
        <dbReference type="ARBA" id="ARBA00022603"/>
    </source>
</evidence>
<dbReference type="SFLD" id="SFLDS00029">
    <property type="entry name" value="Radical_SAM"/>
    <property type="match status" value="1"/>
</dbReference>
<dbReference type="Pfam" id="PF02310">
    <property type="entry name" value="B12-binding"/>
    <property type="match status" value="1"/>
</dbReference>
<evidence type="ECO:0000256" key="1">
    <source>
        <dbReference type="ARBA" id="ARBA00001966"/>
    </source>
</evidence>
<dbReference type="SMART" id="SM00729">
    <property type="entry name" value="Elp3"/>
    <property type="match status" value="1"/>
</dbReference>
<evidence type="ECO:0000313" key="10">
    <source>
        <dbReference type="EMBL" id="MBC8542744.1"/>
    </source>
</evidence>
<dbReference type="PANTHER" id="PTHR43409:SF7">
    <property type="entry name" value="BLL1977 PROTEIN"/>
    <property type="match status" value="1"/>
</dbReference>
<dbReference type="SFLD" id="SFLDG01082">
    <property type="entry name" value="B12-binding_domain_containing"/>
    <property type="match status" value="1"/>
</dbReference>
<sequence length="439" mass="50747">MRNILFYVPQMQGPTGDGRLNMDWTDAITQKVMGQRWKTVTLAAYVLAAIAREEGYEITVWDEDFRGPIANQELERVEIVCMYVVTPTASRAYEVSQRVKRNRVWTVMGGPHATAMPEECQKMCHTLMMGEGEYSFRQFLRDYGQGKARARYEQARGKVALAQSPIPAYDELQGEERRLIPMQTARGCSHRCRFCNVHSLYGAGYRAKAEWQIERELRAIEGVSQTKRLYVTDDNIVSREDHFEGLMKAFSETQYTWYANADISFGLDRTKIKRAYQSGLRQVLIGLESVNPKVLYTLNPDQYKYRQRDLYLQAIQAIQAEGIGVTGSFIVGHENDGEEQFYQLETFIRESNLYAANITFLTPYPGTPLFQSMKRRGQILTYNWEYYTIFQPVLKVRGATTQQLNGWYLSLLDHIYSVDCANEKARYFADVYRKRRASG</sequence>
<comment type="caution">
    <text evidence="10">The sequence shown here is derived from an EMBL/GenBank/DDBJ whole genome shotgun (WGS) entry which is preliminary data.</text>
</comment>
<comment type="cofactor">
    <cofactor evidence="1">
        <name>[4Fe-4S] cluster</name>
        <dbReference type="ChEBI" id="CHEBI:49883"/>
    </cofactor>
</comment>
<dbReference type="GO" id="GO:0051539">
    <property type="term" value="F:4 iron, 4 sulfur cluster binding"/>
    <property type="evidence" value="ECO:0007669"/>
    <property type="project" value="UniProtKB-KW"/>
</dbReference>
<dbReference type="InterPro" id="IPR023404">
    <property type="entry name" value="rSAM_horseshoe"/>
</dbReference>
<evidence type="ECO:0000256" key="5">
    <source>
        <dbReference type="ARBA" id="ARBA00022723"/>
    </source>
</evidence>
<dbReference type="InterPro" id="IPR007197">
    <property type="entry name" value="rSAM"/>
</dbReference>
<keyword evidence="4" id="KW-0949">S-adenosyl-L-methionine</keyword>
<dbReference type="Gene3D" id="3.40.50.280">
    <property type="entry name" value="Cobalamin-binding domain"/>
    <property type="match status" value="1"/>
</dbReference>
<dbReference type="CDD" id="cd01335">
    <property type="entry name" value="Radical_SAM"/>
    <property type="match status" value="1"/>
</dbReference>
<keyword evidence="2" id="KW-0489">Methyltransferase</keyword>
<name>A0A926DSX6_9FIRM</name>
<keyword evidence="6" id="KW-0408">Iron</keyword>
<dbReference type="InterPro" id="IPR058240">
    <property type="entry name" value="rSAM_sf"/>
</dbReference>
<dbReference type="RefSeq" id="WP_249289425.1">
    <property type="nucleotide sequence ID" value="NZ_JACRSQ010000004.1"/>
</dbReference>
<evidence type="ECO:0000256" key="3">
    <source>
        <dbReference type="ARBA" id="ARBA00022679"/>
    </source>
</evidence>
<accession>A0A926DSX6</accession>
<dbReference type="EMBL" id="JACRSQ010000004">
    <property type="protein sequence ID" value="MBC8542744.1"/>
    <property type="molecule type" value="Genomic_DNA"/>
</dbReference>